<reference evidence="2" key="1">
    <citation type="submission" date="2016-03" db="EMBL/GenBank/DDBJ databases">
        <authorList>
            <person name="Ploux O."/>
        </authorList>
    </citation>
    <scope>NUCLEOTIDE SEQUENCE</scope>
    <source>
        <strain evidence="2">UC10</strain>
    </source>
</reference>
<evidence type="ECO:0000256" key="1">
    <source>
        <dbReference type="SAM" id="MobiDB-lite"/>
    </source>
</evidence>
<dbReference type="AlphaFoldDB" id="A0A1Y5PD85"/>
<feature type="compositionally biased region" description="Polar residues" evidence="1">
    <location>
        <begin position="77"/>
        <end position="88"/>
    </location>
</feature>
<dbReference type="EMBL" id="FLQS01000028">
    <property type="protein sequence ID" value="SBS76642.1"/>
    <property type="molecule type" value="Genomic_DNA"/>
</dbReference>
<evidence type="ECO:0000313" key="2">
    <source>
        <dbReference type="EMBL" id="SBS76642.1"/>
    </source>
</evidence>
<proteinExistence type="predicted"/>
<protein>
    <submittedName>
        <fullName evidence="2">Uncharacterized protein</fullName>
    </submittedName>
</protein>
<gene>
    <name evidence="2" type="ORF">MHPYR_340051</name>
</gene>
<organism evidence="2">
    <name type="scientific">uncultured Mycobacterium sp</name>
    <dbReference type="NCBI Taxonomy" id="171292"/>
    <lineage>
        <taxon>Bacteria</taxon>
        <taxon>Bacillati</taxon>
        <taxon>Actinomycetota</taxon>
        <taxon>Actinomycetes</taxon>
        <taxon>Mycobacteriales</taxon>
        <taxon>Mycobacteriaceae</taxon>
        <taxon>Mycobacterium</taxon>
        <taxon>environmental samples</taxon>
    </lineage>
</organism>
<accession>A0A1Y5PD85</accession>
<feature type="region of interest" description="Disordered" evidence="1">
    <location>
        <begin position="77"/>
        <end position="104"/>
    </location>
</feature>
<sequence>MTRITLEDGQVRYFFELSIARPPNARECAVLKTRLNRLTQMERSVADAGDRLQELLSNRVTAPGDFRLRHGFLRLQSPDSGADTTTRNATRRYQRPPGTRLMSPRGRSLSFILTALFEAQMRLAPGQTATRNELPLKGGDGQTAWSDYIATDAQDALEGRIFIDVPTKKARQLQSSLIRLDKEKLISVPPAKGTHRRYEDFVLKREDARPTGDNSVYRVPEQDNEFFTVPTSLFTNGWIHVLEDSELVLLLIAARMRSMHGDTPQPLPSGPRKLHYGLSRDSFEAGHRVLDYLGILDVISDYQRSADGKVDGFGDRGAQPHLLRFHPEALDRPAIPTITDTIIEQLLKAENR</sequence>
<name>A0A1Y5PD85_9MYCO</name>